<protein>
    <submittedName>
        <fullName evidence="6">General substrate transporter</fullName>
    </submittedName>
</protein>
<dbReference type="Proteomes" id="UP000190312">
    <property type="component" value="Unassembled WGS sequence"/>
</dbReference>
<evidence type="ECO:0000256" key="2">
    <source>
        <dbReference type="ARBA" id="ARBA00022692"/>
    </source>
</evidence>
<dbReference type="PANTHER" id="PTHR48022:SF77">
    <property type="entry name" value="MAJOR FACILITATOR SUPERFAMILY (MFS) PROFILE DOMAIN-CONTAINING PROTEIN"/>
    <property type="match status" value="1"/>
</dbReference>
<organism evidence="6 7">
    <name type="scientific">Aspergillus oryzae</name>
    <name type="common">Yellow koji mold</name>
    <dbReference type="NCBI Taxonomy" id="5062"/>
    <lineage>
        <taxon>Eukaryota</taxon>
        <taxon>Fungi</taxon>
        <taxon>Dikarya</taxon>
        <taxon>Ascomycota</taxon>
        <taxon>Pezizomycotina</taxon>
        <taxon>Eurotiomycetes</taxon>
        <taxon>Eurotiomycetidae</taxon>
        <taxon>Eurotiales</taxon>
        <taxon>Aspergillaceae</taxon>
        <taxon>Aspergillus</taxon>
        <taxon>Aspergillus subgen. Circumdati</taxon>
    </lineage>
</organism>
<name>A0A1S9DR74_ASPOZ</name>
<evidence type="ECO:0000313" key="6">
    <source>
        <dbReference type="EMBL" id="OOO11603.1"/>
    </source>
</evidence>
<dbReference type="AlphaFoldDB" id="A0A1S9DR74"/>
<proteinExistence type="predicted"/>
<feature type="transmembrane region" description="Helical" evidence="5">
    <location>
        <begin position="38"/>
        <end position="59"/>
    </location>
</feature>
<feature type="transmembrane region" description="Helical" evidence="5">
    <location>
        <begin position="12"/>
        <end position="31"/>
    </location>
</feature>
<gene>
    <name evidence="6" type="ORF">OAory_01080730</name>
</gene>
<evidence type="ECO:0000256" key="4">
    <source>
        <dbReference type="ARBA" id="ARBA00023136"/>
    </source>
</evidence>
<dbReference type="OrthoDB" id="6133115at2759"/>
<comment type="subcellular location">
    <subcellularLocation>
        <location evidence="1">Membrane</location>
        <topology evidence="1">Multi-pass membrane protein</topology>
    </subcellularLocation>
</comment>
<dbReference type="EMBL" id="MKZY01000003">
    <property type="protein sequence ID" value="OOO11603.1"/>
    <property type="molecule type" value="Genomic_DNA"/>
</dbReference>
<dbReference type="InterPro" id="IPR050360">
    <property type="entry name" value="MFS_Sugar_Transporters"/>
</dbReference>
<reference evidence="6 7" key="1">
    <citation type="submission" date="2016-10" db="EMBL/GenBank/DDBJ databases">
        <title>Genome sequencing of Aspergillus oryzae BCC7051.</title>
        <authorList>
            <person name="Thammarongtham C."/>
            <person name="Vorapreeda T."/>
            <person name="Nookaew I."/>
            <person name="Srisuk T."/>
            <person name="Land M."/>
            <person name="Jeennor S."/>
            <person name="Laoteng K."/>
        </authorList>
    </citation>
    <scope>NUCLEOTIDE SEQUENCE [LARGE SCALE GENOMIC DNA]</scope>
    <source>
        <strain evidence="6 7">BCC7051</strain>
    </source>
</reference>
<dbReference type="Pfam" id="PF00083">
    <property type="entry name" value="Sugar_tr"/>
    <property type="match status" value="1"/>
</dbReference>
<dbReference type="PANTHER" id="PTHR48022">
    <property type="entry name" value="PLASTIDIC GLUCOSE TRANSPORTER 4"/>
    <property type="match status" value="1"/>
</dbReference>
<dbReference type="GO" id="GO:0005351">
    <property type="term" value="F:carbohydrate:proton symporter activity"/>
    <property type="evidence" value="ECO:0007669"/>
    <property type="project" value="TreeGrafter"/>
</dbReference>
<comment type="caution">
    <text evidence="6">The sequence shown here is derived from an EMBL/GenBank/DDBJ whole genome shotgun (WGS) entry which is preliminary data.</text>
</comment>
<evidence type="ECO:0000256" key="1">
    <source>
        <dbReference type="ARBA" id="ARBA00004141"/>
    </source>
</evidence>
<sequence>MTVGLSDPFLMTLSVFIIQVVVVLCVVFCANKLPRRPLLLITTGIMGVSIFVVGCLGIPGGEVSHTFGKVIISFVIIEITAFNFAWGPLGWTIASEMAVGRNRNKNLRCRGSLLLEAPWSTGFANTGVLRLGNRFGRSECKAEPIVCVCGVILLRERANWLAATLEGGINGGTGD</sequence>
<dbReference type="SUPFAM" id="SSF103473">
    <property type="entry name" value="MFS general substrate transporter"/>
    <property type="match status" value="1"/>
</dbReference>
<dbReference type="Gene3D" id="1.20.1250.20">
    <property type="entry name" value="MFS general substrate transporter like domains"/>
    <property type="match status" value="1"/>
</dbReference>
<dbReference type="GO" id="GO:0016020">
    <property type="term" value="C:membrane"/>
    <property type="evidence" value="ECO:0007669"/>
    <property type="project" value="UniProtKB-SubCell"/>
</dbReference>
<accession>A0A1S9DR74</accession>
<evidence type="ECO:0000313" key="7">
    <source>
        <dbReference type="Proteomes" id="UP000190312"/>
    </source>
</evidence>
<dbReference type="InterPro" id="IPR005828">
    <property type="entry name" value="MFS_sugar_transport-like"/>
</dbReference>
<evidence type="ECO:0000256" key="5">
    <source>
        <dbReference type="SAM" id="Phobius"/>
    </source>
</evidence>
<dbReference type="InterPro" id="IPR036259">
    <property type="entry name" value="MFS_trans_sf"/>
</dbReference>
<feature type="transmembrane region" description="Helical" evidence="5">
    <location>
        <begin position="71"/>
        <end position="94"/>
    </location>
</feature>
<keyword evidence="4 5" id="KW-0472">Membrane</keyword>
<evidence type="ECO:0000256" key="3">
    <source>
        <dbReference type="ARBA" id="ARBA00022989"/>
    </source>
</evidence>
<keyword evidence="3 5" id="KW-1133">Transmembrane helix</keyword>
<keyword evidence="2 5" id="KW-0812">Transmembrane</keyword>